<proteinExistence type="predicted"/>
<dbReference type="InterPro" id="IPR003593">
    <property type="entry name" value="AAA+_ATPase"/>
</dbReference>
<evidence type="ECO:0000256" key="1">
    <source>
        <dbReference type="ARBA" id="ARBA00022448"/>
    </source>
</evidence>
<dbReference type="SUPFAM" id="SSF52540">
    <property type="entry name" value="P-loop containing nucleoside triphosphate hydrolases"/>
    <property type="match status" value="2"/>
</dbReference>
<comment type="caution">
    <text evidence="5">The sequence shown here is derived from an EMBL/GenBank/DDBJ whole genome shotgun (WGS) entry which is preliminary data.</text>
</comment>
<dbReference type="FunFam" id="3.40.50.300:FF:000866">
    <property type="entry name" value="Molybdate ABC transporter ATP-binding protein ModF"/>
    <property type="match status" value="1"/>
</dbReference>
<sequence length="498" mass="56620">MRMKNLIDNCYGLRIDDWTMDTGQHWGIFSTYSHTGSLLGRLLAGDLKLEQALIEGKPEKVGWVSLYLQQQLLEKELADDDTDFMDRVDYGSSVESLVSEMCTDPEQLESLLALTDLVHLRQRGFRQLSTGETRRVMLARALAIESELLVLDEPYAGLDIAHQQQLSQLLQTLSKSIQLLIITSREDELPDCITHVAMFNVEVTKTGVLNTKTDNDSNIIHRLSEPMTISEWHDHPVMAQLNALSQQRSQQVLELIKQQRYKAKYSDPLMELKNGKVEYTDGLIFKEVNWRINNDEHWQVRGPNGCGKSTLLGLILGDHPQCYSNDITLFGKPRGSGETIWQVKEQIGIVSSALHLQYRVNCSAMEVLLSGFFDSIGLYQKPSKKQMDLAKDCLAILHMSQFEKTSFKQLDYGQQRLLLIGRALIKQPVLLILDEPYQGLDFINRKLVMNTLNMIAQENLSQLLYVSHHSDDALPAIRNYVDFVGSSDMGYQVEIKTL</sequence>
<accession>A0A557P1L5</accession>
<keyword evidence="2" id="KW-0547">Nucleotide-binding</keyword>
<dbReference type="PANTHER" id="PTHR43553:SF3">
    <property type="entry name" value="ABC TRANSPORTER ATP-BINDING PROTEIN MODF"/>
    <property type="match status" value="1"/>
</dbReference>
<organism evidence="5 6">
    <name type="scientific">Vibrio algivorus</name>
    <dbReference type="NCBI Taxonomy" id="1667024"/>
    <lineage>
        <taxon>Bacteria</taxon>
        <taxon>Pseudomonadati</taxon>
        <taxon>Pseudomonadota</taxon>
        <taxon>Gammaproteobacteria</taxon>
        <taxon>Vibrionales</taxon>
        <taxon>Vibrionaceae</taxon>
        <taxon>Vibrio</taxon>
    </lineage>
</organism>
<dbReference type="GO" id="GO:0005524">
    <property type="term" value="F:ATP binding"/>
    <property type="evidence" value="ECO:0007669"/>
    <property type="project" value="UniProtKB-KW"/>
</dbReference>
<dbReference type="InterPro" id="IPR050095">
    <property type="entry name" value="ECF_ABC_transporter_ATP-bd"/>
</dbReference>
<dbReference type="Proteomes" id="UP000319828">
    <property type="component" value="Unassembled WGS sequence"/>
</dbReference>
<dbReference type="SMART" id="SM00382">
    <property type="entry name" value="AAA"/>
    <property type="match status" value="2"/>
</dbReference>
<evidence type="ECO:0000256" key="2">
    <source>
        <dbReference type="ARBA" id="ARBA00022741"/>
    </source>
</evidence>
<gene>
    <name evidence="5" type="ORF">FOF44_13340</name>
</gene>
<dbReference type="PROSITE" id="PS50893">
    <property type="entry name" value="ABC_TRANSPORTER_2"/>
    <property type="match status" value="2"/>
</dbReference>
<dbReference type="EMBL" id="VMKJ01000030">
    <property type="protein sequence ID" value="TVO34555.1"/>
    <property type="molecule type" value="Genomic_DNA"/>
</dbReference>
<evidence type="ECO:0000313" key="5">
    <source>
        <dbReference type="EMBL" id="TVO34555.1"/>
    </source>
</evidence>
<dbReference type="InterPro" id="IPR003439">
    <property type="entry name" value="ABC_transporter-like_ATP-bd"/>
</dbReference>
<dbReference type="AlphaFoldDB" id="A0A557P1L5"/>
<evidence type="ECO:0000259" key="4">
    <source>
        <dbReference type="PROSITE" id="PS50893"/>
    </source>
</evidence>
<name>A0A557P1L5_9VIBR</name>
<dbReference type="Pfam" id="PF00005">
    <property type="entry name" value="ABC_tran"/>
    <property type="match status" value="2"/>
</dbReference>
<dbReference type="InterPro" id="IPR027417">
    <property type="entry name" value="P-loop_NTPase"/>
</dbReference>
<dbReference type="OrthoDB" id="9805029at2"/>
<dbReference type="GO" id="GO:0016887">
    <property type="term" value="F:ATP hydrolysis activity"/>
    <property type="evidence" value="ECO:0007669"/>
    <property type="project" value="InterPro"/>
</dbReference>
<dbReference type="Gene3D" id="3.40.50.300">
    <property type="entry name" value="P-loop containing nucleotide triphosphate hydrolases"/>
    <property type="match status" value="2"/>
</dbReference>
<dbReference type="GO" id="GO:0042626">
    <property type="term" value="F:ATPase-coupled transmembrane transporter activity"/>
    <property type="evidence" value="ECO:0007669"/>
    <property type="project" value="TreeGrafter"/>
</dbReference>
<evidence type="ECO:0000313" key="6">
    <source>
        <dbReference type="Proteomes" id="UP000319828"/>
    </source>
</evidence>
<protein>
    <submittedName>
        <fullName evidence="5">ATP-binding cassette domain-containing protein</fullName>
    </submittedName>
</protein>
<keyword evidence="1" id="KW-0813">Transport</keyword>
<feature type="domain" description="ABC transporter" evidence="4">
    <location>
        <begin position="1"/>
        <end position="226"/>
    </location>
</feature>
<reference evidence="5 6" key="1">
    <citation type="submission" date="2019-07" db="EMBL/GenBank/DDBJ databases">
        <title>The draft genome sequence of Vibrio algivorus M1486.</title>
        <authorList>
            <person name="Meng X."/>
        </authorList>
    </citation>
    <scope>NUCLEOTIDE SEQUENCE [LARGE SCALE GENOMIC DNA]</scope>
    <source>
        <strain evidence="5 6">M1486</strain>
    </source>
</reference>
<dbReference type="PANTHER" id="PTHR43553">
    <property type="entry name" value="HEAVY METAL TRANSPORTER"/>
    <property type="match status" value="1"/>
</dbReference>
<evidence type="ECO:0000256" key="3">
    <source>
        <dbReference type="ARBA" id="ARBA00022840"/>
    </source>
</evidence>
<keyword evidence="3 5" id="KW-0067">ATP-binding</keyword>
<feature type="domain" description="ABC transporter" evidence="4">
    <location>
        <begin position="270"/>
        <end position="495"/>
    </location>
</feature>
<dbReference type="GO" id="GO:0043190">
    <property type="term" value="C:ATP-binding cassette (ABC) transporter complex"/>
    <property type="evidence" value="ECO:0007669"/>
    <property type="project" value="TreeGrafter"/>
</dbReference>
<dbReference type="RefSeq" id="WP_144388722.1">
    <property type="nucleotide sequence ID" value="NZ_CANNCB010000035.1"/>
</dbReference>